<dbReference type="InterPro" id="IPR057326">
    <property type="entry name" value="KR_dom"/>
</dbReference>
<evidence type="ECO:0000313" key="6">
    <source>
        <dbReference type="EMBL" id="TWH95167.1"/>
    </source>
</evidence>
<accession>A0A562KIG5</accession>
<organism evidence="6 7">
    <name type="scientific">Sphingobium wenxiniae (strain DSM 21828 / CGMCC 1.7748 / JZ-1)</name>
    <dbReference type="NCBI Taxonomy" id="595605"/>
    <lineage>
        <taxon>Bacteria</taxon>
        <taxon>Pseudomonadati</taxon>
        <taxon>Pseudomonadota</taxon>
        <taxon>Alphaproteobacteria</taxon>
        <taxon>Sphingomonadales</taxon>
        <taxon>Sphingomonadaceae</taxon>
        <taxon>Sphingobium</taxon>
    </lineage>
</organism>
<dbReference type="GO" id="GO:0016491">
    <property type="term" value="F:oxidoreductase activity"/>
    <property type="evidence" value="ECO:0007669"/>
    <property type="project" value="UniProtKB-KW"/>
</dbReference>
<keyword evidence="7" id="KW-1185">Reference proteome</keyword>
<dbReference type="PANTHER" id="PTHR24321">
    <property type="entry name" value="DEHYDROGENASES, SHORT CHAIN"/>
    <property type="match status" value="1"/>
</dbReference>
<keyword evidence="2" id="KW-0560">Oxidoreductase</keyword>
<dbReference type="Proteomes" id="UP000316624">
    <property type="component" value="Unassembled WGS sequence"/>
</dbReference>
<dbReference type="SUPFAM" id="SSF51735">
    <property type="entry name" value="NAD(P)-binding Rossmann-fold domains"/>
    <property type="match status" value="1"/>
</dbReference>
<dbReference type="PANTHER" id="PTHR24321:SF8">
    <property type="entry name" value="ESTRADIOL 17-BETA-DEHYDROGENASE 8-RELATED"/>
    <property type="match status" value="1"/>
</dbReference>
<dbReference type="Pfam" id="PF13561">
    <property type="entry name" value="adh_short_C2"/>
    <property type="match status" value="1"/>
</dbReference>
<evidence type="ECO:0000256" key="1">
    <source>
        <dbReference type="ARBA" id="ARBA00006484"/>
    </source>
</evidence>
<gene>
    <name evidence="6" type="ORF">IQ35_01422</name>
</gene>
<dbReference type="NCBIfam" id="NF005559">
    <property type="entry name" value="PRK07231.1"/>
    <property type="match status" value="1"/>
</dbReference>
<dbReference type="RefSeq" id="WP_021247316.1">
    <property type="nucleotide sequence ID" value="NZ_JACIIY010000002.1"/>
</dbReference>
<dbReference type="AlphaFoldDB" id="A0A562KIG5"/>
<comment type="catalytic activity">
    <reaction evidence="4">
        <text>2,5-dichlorocyclohexa-2,5-dien-1,4-diol + NAD(+) = 2,5-dichlorohydroquinone + NADH + H(+)</text>
        <dbReference type="Rhea" id="RHEA:15741"/>
        <dbReference type="ChEBI" id="CHEBI:15378"/>
        <dbReference type="ChEBI" id="CHEBI:27545"/>
        <dbReference type="ChEBI" id="CHEBI:28975"/>
        <dbReference type="ChEBI" id="CHEBI:57540"/>
        <dbReference type="ChEBI" id="CHEBI:57945"/>
    </reaction>
</comment>
<dbReference type="PRINTS" id="PR00080">
    <property type="entry name" value="SDRFAMILY"/>
</dbReference>
<reference evidence="6 7" key="1">
    <citation type="journal article" date="2015" name="Stand. Genomic Sci.">
        <title>Genomic Encyclopedia of Bacterial and Archaeal Type Strains, Phase III: the genomes of soil and plant-associated and newly described type strains.</title>
        <authorList>
            <person name="Whitman W.B."/>
            <person name="Woyke T."/>
            <person name="Klenk H.P."/>
            <person name="Zhou Y."/>
            <person name="Lilburn T.G."/>
            <person name="Beck B.J."/>
            <person name="De Vos P."/>
            <person name="Vandamme P."/>
            <person name="Eisen J.A."/>
            <person name="Garrity G."/>
            <person name="Hugenholtz P."/>
            <person name="Kyrpides N.C."/>
        </authorList>
    </citation>
    <scope>NUCLEOTIDE SEQUENCE [LARGE SCALE GENOMIC DNA]</scope>
    <source>
        <strain evidence="6 7">CGMCC 1.7748</strain>
    </source>
</reference>
<dbReference type="FunFam" id="3.40.50.720:FF:000084">
    <property type="entry name" value="Short-chain dehydrogenase reductase"/>
    <property type="match status" value="1"/>
</dbReference>
<dbReference type="InterPro" id="IPR036291">
    <property type="entry name" value="NAD(P)-bd_dom_sf"/>
</dbReference>
<dbReference type="PRINTS" id="PR00081">
    <property type="entry name" value="GDHRDH"/>
</dbReference>
<dbReference type="EMBL" id="VLKK01000004">
    <property type="protein sequence ID" value="TWH95167.1"/>
    <property type="molecule type" value="Genomic_DNA"/>
</dbReference>
<feature type="domain" description="Ketoreductase" evidence="5">
    <location>
        <begin position="10"/>
        <end position="179"/>
    </location>
</feature>
<evidence type="ECO:0000256" key="4">
    <source>
        <dbReference type="ARBA" id="ARBA00051383"/>
    </source>
</evidence>
<evidence type="ECO:0000259" key="5">
    <source>
        <dbReference type="SMART" id="SM00822"/>
    </source>
</evidence>
<dbReference type="CDD" id="cd05233">
    <property type="entry name" value="SDR_c"/>
    <property type="match status" value="1"/>
</dbReference>
<protein>
    <submittedName>
        <fullName evidence="6">NAD(P)-dependent dehydrogenase (Short-subunit alcohol dehydrogenase family)</fullName>
    </submittedName>
</protein>
<name>A0A562KIG5_SPHWJ</name>
<comment type="caution">
    <text evidence="6">The sequence shown here is derived from an EMBL/GenBank/DDBJ whole genome shotgun (WGS) entry which is preliminary data.</text>
</comment>
<evidence type="ECO:0000313" key="7">
    <source>
        <dbReference type="Proteomes" id="UP000316624"/>
    </source>
</evidence>
<keyword evidence="3" id="KW-0520">NAD</keyword>
<dbReference type="InterPro" id="IPR002347">
    <property type="entry name" value="SDR_fam"/>
</dbReference>
<dbReference type="SMART" id="SM00822">
    <property type="entry name" value="PKS_KR"/>
    <property type="match status" value="1"/>
</dbReference>
<dbReference type="Gene3D" id="3.40.50.720">
    <property type="entry name" value="NAD(P)-binding Rossmann-like Domain"/>
    <property type="match status" value="1"/>
</dbReference>
<evidence type="ECO:0000256" key="3">
    <source>
        <dbReference type="ARBA" id="ARBA00023027"/>
    </source>
</evidence>
<evidence type="ECO:0000256" key="2">
    <source>
        <dbReference type="ARBA" id="ARBA00023002"/>
    </source>
</evidence>
<sequence length="250" mass="25586">MTAGARLRGRRIIITGAASGIGRATARLFSQEGAALALVDLQKDSLEEIAAQTGGQALTVDLSDHEATRAVVAQAAQLLGGLDGVVNCAGISGSCPLADLDQAAWDRMMAINLTAPYVVCRAALPFLQEAAAATIVNVASGQALLPTAHGISAYSASKAGLAAFTKALAFELAPRIRANVIAPGIVQTPMVESVLGGYSNPDEAPFVAQYALKRVARPSELADAILFLTSGESSFVTGALLAVDGGRTFH</sequence>
<proteinExistence type="inferred from homology"/>
<comment type="similarity">
    <text evidence="1">Belongs to the short-chain dehydrogenases/reductases (SDR) family.</text>
</comment>